<evidence type="ECO:0000256" key="9">
    <source>
        <dbReference type="ARBA" id="ARBA00022840"/>
    </source>
</evidence>
<feature type="region of interest" description="Disordered" evidence="13">
    <location>
        <begin position="906"/>
        <end position="927"/>
    </location>
</feature>
<dbReference type="GO" id="GO:0005524">
    <property type="term" value="F:ATP binding"/>
    <property type="evidence" value="ECO:0007669"/>
    <property type="project" value="UniProtKB-KW"/>
</dbReference>
<comment type="caution">
    <text evidence="17">The sequence shown here is derived from an EMBL/GenBank/DDBJ whole genome shotgun (WGS) entry which is preliminary data.</text>
</comment>
<feature type="domain" description="Leucine-rich repeat-containing N-terminal plant-type" evidence="15">
    <location>
        <begin position="55"/>
        <end position="90"/>
    </location>
</feature>
<evidence type="ECO:0000259" key="15">
    <source>
        <dbReference type="Pfam" id="PF08263"/>
    </source>
</evidence>
<proteinExistence type="inferred from homology"/>
<dbReference type="InterPro" id="IPR046956">
    <property type="entry name" value="RLP23-like"/>
</dbReference>
<organism evidence="17 18">
    <name type="scientific">Liquidambar formosana</name>
    <name type="common">Formosan gum</name>
    <dbReference type="NCBI Taxonomy" id="63359"/>
    <lineage>
        <taxon>Eukaryota</taxon>
        <taxon>Viridiplantae</taxon>
        <taxon>Streptophyta</taxon>
        <taxon>Embryophyta</taxon>
        <taxon>Tracheophyta</taxon>
        <taxon>Spermatophyta</taxon>
        <taxon>Magnoliopsida</taxon>
        <taxon>eudicotyledons</taxon>
        <taxon>Gunneridae</taxon>
        <taxon>Pentapetalae</taxon>
        <taxon>Saxifragales</taxon>
        <taxon>Altingiaceae</taxon>
        <taxon>Liquidambar</taxon>
    </lineage>
</organism>
<dbReference type="InterPro" id="IPR055414">
    <property type="entry name" value="LRR_R13L4/SHOC2-like"/>
</dbReference>
<evidence type="ECO:0000259" key="16">
    <source>
        <dbReference type="Pfam" id="PF23598"/>
    </source>
</evidence>
<keyword evidence="7" id="KW-0677">Repeat</keyword>
<keyword evidence="4" id="KW-0433">Leucine-rich repeat</keyword>
<protein>
    <recommendedName>
        <fullName evidence="19">Leucine-rich repeat-containing N-terminal plant-type domain-containing protein</fullName>
    </recommendedName>
</protein>
<feature type="transmembrane region" description="Helical" evidence="14">
    <location>
        <begin position="934"/>
        <end position="957"/>
    </location>
</feature>
<dbReference type="SUPFAM" id="SSF52058">
    <property type="entry name" value="L domain-like"/>
    <property type="match status" value="3"/>
</dbReference>
<evidence type="ECO:0000256" key="2">
    <source>
        <dbReference type="ARBA" id="ARBA00009592"/>
    </source>
</evidence>
<evidence type="ECO:0000256" key="8">
    <source>
        <dbReference type="ARBA" id="ARBA00022741"/>
    </source>
</evidence>
<evidence type="ECO:0000313" key="17">
    <source>
        <dbReference type="EMBL" id="KAK9291680.1"/>
    </source>
</evidence>
<dbReference type="EMBL" id="JBBPBK010000001">
    <property type="protein sequence ID" value="KAK9291680.1"/>
    <property type="molecule type" value="Genomic_DNA"/>
</dbReference>
<dbReference type="PANTHER" id="PTHR48063">
    <property type="entry name" value="LRR RECEPTOR-LIKE KINASE"/>
    <property type="match status" value="1"/>
</dbReference>
<keyword evidence="8" id="KW-0547">Nucleotide-binding</keyword>
<evidence type="ECO:0000256" key="10">
    <source>
        <dbReference type="ARBA" id="ARBA00022989"/>
    </source>
</evidence>
<reference evidence="17 18" key="1">
    <citation type="journal article" date="2024" name="Plant J.">
        <title>Genome sequences and population genomics reveal climatic adaptation and genomic divergence between two closely related sweetgum species.</title>
        <authorList>
            <person name="Xu W.Q."/>
            <person name="Ren C.Q."/>
            <person name="Zhang X.Y."/>
            <person name="Comes H.P."/>
            <person name="Liu X.H."/>
            <person name="Li Y.G."/>
            <person name="Kettle C.J."/>
            <person name="Jalonen R."/>
            <person name="Gaisberger H."/>
            <person name="Ma Y.Z."/>
            <person name="Qiu Y.X."/>
        </authorList>
    </citation>
    <scope>NUCLEOTIDE SEQUENCE [LARGE SCALE GENOMIC DNA]</scope>
    <source>
        <strain evidence="17">Hangzhou</strain>
    </source>
</reference>
<keyword evidence="12" id="KW-0325">Glycoprotein</keyword>
<evidence type="ECO:0000256" key="14">
    <source>
        <dbReference type="SAM" id="Phobius"/>
    </source>
</evidence>
<evidence type="ECO:0000256" key="3">
    <source>
        <dbReference type="ARBA" id="ARBA00022475"/>
    </source>
</evidence>
<keyword evidence="9" id="KW-0067">ATP-binding</keyword>
<name>A0AAP0SBX1_LIQFO</name>
<comment type="similarity">
    <text evidence="2">Belongs to the RLP family.</text>
</comment>
<keyword evidence="11 14" id="KW-0472">Membrane</keyword>
<keyword evidence="18" id="KW-1185">Reference proteome</keyword>
<dbReference type="FunFam" id="3.80.10.10:FF:000095">
    <property type="entry name" value="LRR receptor-like serine/threonine-protein kinase GSO1"/>
    <property type="match status" value="1"/>
</dbReference>
<dbReference type="Pfam" id="PF23598">
    <property type="entry name" value="LRR_14"/>
    <property type="match status" value="1"/>
</dbReference>
<evidence type="ECO:0000256" key="11">
    <source>
        <dbReference type="ARBA" id="ARBA00023136"/>
    </source>
</evidence>
<evidence type="ECO:0008006" key="19">
    <source>
        <dbReference type="Google" id="ProtNLM"/>
    </source>
</evidence>
<evidence type="ECO:0000256" key="1">
    <source>
        <dbReference type="ARBA" id="ARBA00004251"/>
    </source>
</evidence>
<dbReference type="InterPro" id="IPR032675">
    <property type="entry name" value="LRR_dom_sf"/>
</dbReference>
<gene>
    <name evidence="17" type="ORF">L1049_019629</name>
</gene>
<evidence type="ECO:0000313" key="18">
    <source>
        <dbReference type="Proteomes" id="UP001415857"/>
    </source>
</evidence>
<dbReference type="InterPro" id="IPR013210">
    <property type="entry name" value="LRR_N_plant-typ"/>
</dbReference>
<keyword evidence="6" id="KW-0732">Signal</keyword>
<accession>A0AAP0SBX1</accession>
<evidence type="ECO:0000256" key="12">
    <source>
        <dbReference type="ARBA" id="ARBA00023180"/>
    </source>
</evidence>
<keyword evidence="5 14" id="KW-0812">Transmembrane</keyword>
<dbReference type="InterPro" id="IPR001611">
    <property type="entry name" value="Leu-rich_rpt"/>
</dbReference>
<dbReference type="InterPro" id="IPR003591">
    <property type="entry name" value="Leu-rich_rpt_typical-subtyp"/>
</dbReference>
<evidence type="ECO:0000256" key="5">
    <source>
        <dbReference type="ARBA" id="ARBA00022692"/>
    </source>
</evidence>
<dbReference type="SMART" id="SM00369">
    <property type="entry name" value="LRR_TYP"/>
    <property type="match status" value="9"/>
</dbReference>
<dbReference type="PANTHER" id="PTHR48063:SF90">
    <property type="entry name" value="OS11G0565920 PROTEIN"/>
    <property type="match status" value="1"/>
</dbReference>
<feature type="domain" description="Disease resistance R13L4/SHOC-2-like LRR" evidence="16">
    <location>
        <begin position="312"/>
        <end position="481"/>
    </location>
</feature>
<evidence type="ECO:0000256" key="6">
    <source>
        <dbReference type="ARBA" id="ARBA00022729"/>
    </source>
</evidence>
<evidence type="ECO:0000256" key="13">
    <source>
        <dbReference type="SAM" id="MobiDB-lite"/>
    </source>
</evidence>
<sequence>MLRFLETNMHSNSGFITIRHPTMLFLLLWLFGSSYLETIKPCLCSQELNVKCIKAERDALLTFKDALTDPSDRLSSWVGDDCCKWRGVGCENRTGHVFKLNLKNPVDEMGSELGGEVNPSLLRLKFLNYLDLSLNDFRGTRIPKFLGSLHSLRYLNLSSSFSGELLPHLGNLSHLRYLDLYGCSLHAGNLQWLSGLSSLKHLNMGGVNLNTMGADWLPAFNMLPSLVELHLHECSLQSIPLALPLVNFTSLSVLDMSSNVFNSSLPHWLFNITSLTKLDLNSNSFHGAIPSEIVNLKFLEDLDLYYNIHMGGQIPRLLGNLCKLKVLDLSVNNFSGEINELVDSFSSCPNNSLVSLNLAQNQVEGNLHDSLGSLSSLQELDISYNQMNGTIPQSIGQLSQLVSLSLTSNSWEGVLTEAHFLNLTRLKNFWIGTTLKKSLRFNVSHGWIPPFHLKSIRLQNCQVGPKFPAWLQSQRDLQHITLSSTGISDIVPGDWISNLSSQIHVLDLSDNQFRGKLPQFLRFTGPEVFIELNSNFLEGPFPLWFCDNCVVLRLDGNLFSGNIPPNLGEIMPNLFSLFLSSNFLNGSIPQSILKLDHLESLALRDNQLSGTLPQIWGNSLGILDLANNSFSGTIPQSMGNLQGLMLLLLSDNHLEGELPSSLQNCTELIMLDLGGNNLSGHIPPWIGENLVDTLMILRLRSNKFSGEIPPQLCGLIYLHILDLAQNNLTGFVPKCLGNLTSLVYDDSSPHYPYTMTNLAEIDIWAHYRKKMMIVAKGTDLEYSSTLDFVNSIDLSQNHLNGGIPRQITSLTALGTLNLSMNHLTGSIPEKIGNLRWLETLDLSNNSLSGPIPQSISSLTSLAHFNLSHNNLVGRIPSGNQLQTLDDSSIYEGNPLLCGVPLPKKCPGDDTSNGKTPTDAGTDGDGDDEKDSEMLWFYVGIGPGFAVGFWVVCGTLLVKKTWRYAYFQLVDDIRDWITLLIALKVAALRRKFGFEQN</sequence>
<keyword evidence="10 14" id="KW-1133">Transmembrane helix</keyword>
<dbReference type="FunFam" id="3.80.10.10:FF:000317">
    <property type="entry name" value="Inactive leucine-rich repeat receptor-like protein kinase"/>
    <property type="match status" value="1"/>
</dbReference>
<dbReference type="GO" id="GO:0005886">
    <property type="term" value="C:plasma membrane"/>
    <property type="evidence" value="ECO:0007669"/>
    <property type="project" value="UniProtKB-SubCell"/>
</dbReference>
<comment type="subcellular location">
    <subcellularLocation>
        <location evidence="1">Cell membrane</location>
        <topology evidence="1">Single-pass type I membrane protein</topology>
    </subcellularLocation>
</comment>
<dbReference type="AlphaFoldDB" id="A0AAP0SBX1"/>
<dbReference type="Proteomes" id="UP001415857">
    <property type="component" value="Unassembled WGS sequence"/>
</dbReference>
<evidence type="ECO:0000256" key="7">
    <source>
        <dbReference type="ARBA" id="ARBA00022737"/>
    </source>
</evidence>
<dbReference type="Pfam" id="PF08263">
    <property type="entry name" value="LRRNT_2"/>
    <property type="match status" value="1"/>
</dbReference>
<keyword evidence="3" id="KW-1003">Cell membrane</keyword>
<dbReference type="Pfam" id="PF00560">
    <property type="entry name" value="LRR_1"/>
    <property type="match status" value="9"/>
</dbReference>
<evidence type="ECO:0000256" key="4">
    <source>
        <dbReference type="ARBA" id="ARBA00022614"/>
    </source>
</evidence>
<dbReference type="Gene3D" id="3.80.10.10">
    <property type="entry name" value="Ribonuclease Inhibitor"/>
    <property type="match status" value="3"/>
</dbReference>